<reference evidence="2" key="1">
    <citation type="journal article" date="2017" name="Nat. Ecol. Evol.">
        <title>Genome expansion and lineage-specific genetic innovations in the forest pathogenic fungi Armillaria.</title>
        <authorList>
            <person name="Sipos G."/>
            <person name="Prasanna A.N."/>
            <person name="Walter M.C."/>
            <person name="O'Connor E."/>
            <person name="Balint B."/>
            <person name="Krizsan K."/>
            <person name="Kiss B."/>
            <person name="Hess J."/>
            <person name="Varga T."/>
            <person name="Slot J."/>
            <person name="Riley R."/>
            <person name="Boka B."/>
            <person name="Rigling D."/>
            <person name="Barry K."/>
            <person name="Lee J."/>
            <person name="Mihaltcheva S."/>
            <person name="LaButti K."/>
            <person name="Lipzen A."/>
            <person name="Waldron R."/>
            <person name="Moloney N.M."/>
            <person name="Sperisen C."/>
            <person name="Kredics L."/>
            <person name="Vagvoelgyi C."/>
            <person name="Patrignani A."/>
            <person name="Fitzpatrick D."/>
            <person name="Nagy I."/>
            <person name="Doyle S."/>
            <person name="Anderson J.B."/>
            <person name="Grigoriev I.V."/>
            <person name="Gueldener U."/>
            <person name="Muensterkoetter M."/>
            <person name="Nagy L.G."/>
        </authorList>
    </citation>
    <scope>NUCLEOTIDE SEQUENCE [LARGE SCALE GENOMIC DNA]</scope>
    <source>
        <strain evidence="2">C18/9</strain>
    </source>
</reference>
<dbReference type="Proteomes" id="UP000219338">
    <property type="component" value="Unassembled WGS sequence"/>
</dbReference>
<sequence length="249" mass="29009">MSSLILSRGLFASALLSINVHDQKLTRLHPVPHREPLHSRIHLVFGDERKRRRSPGYHLEVIHVLDTRPHDMNLTADIPSIILHFPMDPMTICYDARRAAYERHFLALFTLLQEILRNGERHRENSFQSIILCATLVDDGVRHLHPFYPLQYSLARLKPKHFPLFKDDARMISTRQSSHLSFTAQYTRSKLFNLRFKETEPVIIRATSLQLNRFCVMKISSRVNRHVSRQRAEWVFNPGIFLSSLAGSV</sequence>
<protein>
    <submittedName>
        <fullName evidence="1">Uncharacterized protein</fullName>
    </submittedName>
</protein>
<keyword evidence="2" id="KW-1185">Reference proteome</keyword>
<dbReference type="OrthoDB" id="10639779at2759"/>
<name>A0A284S6M9_ARMOS</name>
<gene>
    <name evidence="1" type="ORF">ARMOST_20182</name>
</gene>
<proteinExistence type="predicted"/>
<dbReference type="EMBL" id="FUEG01000036">
    <property type="protein sequence ID" value="SJL16655.1"/>
    <property type="molecule type" value="Genomic_DNA"/>
</dbReference>
<dbReference type="AlphaFoldDB" id="A0A284S6M9"/>
<evidence type="ECO:0000313" key="1">
    <source>
        <dbReference type="EMBL" id="SJL16655.1"/>
    </source>
</evidence>
<organism evidence="1 2">
    <name type="scientific">Armillaria ostoyae</name>
    <name type="common">Armillaria root rot fungus</name>
    <dbReference type="NCBI Taxonomy" id="47428"/>
    <lineage>
        <taxon>Eukaryota</taxon>
        <taxon>Fungi</taxon>
        <taxon>Dikarya</taxon>
        <taxon>Basidiomycota</taxon>
        <taxon>Agaricomycotina</taxon>
        <taxon>Agaricomycetes</taxon>
        <taxon>Agaricomycetidae</taxon>
        <taxon>Agaricales</taxon>
        <taxon>Marasmiineae</taxon>
        <taxon>Physalacriaceae</taxon>
        <taxon>Armillaria</taxon>
    </lineage>
</organism>
<evidence type="ECO:0000313" key="2">
    <source>
        <dbReference type="Proteomes" id="UP000219338"/>
    </source>
</evidence>
<accession>A0A284S6M9</accession>